<evidence type="ECO:0000313" key="2">
    <source>
        <dbReference type="Proteomes" id="UP000059542"/>
    </source>
</evidence>
<protein>
    <submittedName>
        <fullName evidence="1">Uncharacterized protein</fullName>
    </submittedName>
</protein>
<evidence type="ECO:0000313" key="1">
    <source>
        <dbReference type="EMBL" id="ALW85926.1"/>
    </source>
</evidence>
<dbReference type="RefSeq" id="WP_068194229.1">
    <property type="nucleotide sequence ID" value="NZ_CP013909.1"/>
</dbReference>
<accession>A0A0U3SIG8</accession>
<dbReference type="AlphaFoldDB" id="A0A0U3SIG8"/>
<dbReference type="KEGG" id="hyg:AUC43_12960"/>
<reference evidence="1 2" key="1">
    <citation type="submission" date="2015-12" db="EMBL/GenBank/DDBJ databases">
        <authorList>
            <person name="Shamseldin A."/>
            <person name="Moawad H."/>
            <person name="Abd El-Rahim W.M."/>
            <person name="Sadowsky M.J."/>
        </authorList>
    </citation>
    <scope>NUCLEOTIDE SEQUENCE [LARGE SCALE GENOMIC DNA]</scope>
    <source>
        <strain evidence="1 2">DG5B</strain>
    </source>
</reference>
<organism evidence="1 2">
    <name type="scientific">Hymenobacter sedentarius</name>
    <dbReference type="NCBI Taxonomy" id="1411621"/>
    <lineage>
        <taxon>Bacteria</taxon>
        <taxon>Pseudomonadati</taxon>
        <taxon>Bacteroidota</taxon>
        <taxon>Cytophagia</taxon>
        <taxon>Cytophagales</taxon>
        <taxon>Hymenobacteraceae</taxon>
        <taxon>Hymenobacter</taxon>
    </lineage>
</organism>
<keyword evidence="2" id="KW-1185">Reference proteome</keyword>
<proteinExistence type="predicted"/>
<dbReference type="PROSITE" id="PS51257">
    <property type="entry name" value="PROKAR_LIPOPROTEIN"/>
    <property type="match status" value="1"/>
</dbReference>
<dbReference type="EMBL" id="CP013909">
    <property type="protein sequence ID" value="ALW85926.1"/>
    <property type="molecule type" value="Genomic_DNA"/>
</dbReference>
<dbReference type="OrthoDB" id="885337at2"/>
<name>A0A0U3SIG8_9BACT</name>
<dbReference type="Proteomes" id="UP000059542">
    <property type="component" value="Chromosome"/>
</dbReference>
<sequence length="145" mass="16159">MKVVPFFTLIGIGLLAMSSSCEKELATPSTPLATGRLVRLETTVDDRGQSPRPRWEVEVSPLSFPGLTAGGVFGPAFQQVKVFDLPDTAVYRVGRSIQFRYRLVPQAQQTPWRTPYERYNTAPALAWGDRLPELILSEVELVPLQ</sequence>
<gene>
    <name evidence="1" type="ORF">AUC43_12960</name>
</gene>